<dbReference type="Pfam" id="PF02810">
    <property type="entry name" value="SEC-C"/>
    <property type="match status" value="1"/>
</dbReference>
<dbReference type="Gene3D" id="3.10.450.50">
    <property type="match status" value="1"/>
</dbReference>
<evidence type="ECO:0000313" key="4">
    <source>
        <dbReference type="EMBL" id="ALO47622.1"/>
    </source>
</evidence>
<dbReference type="InterPro" id="IPR048469">
    <property type="entry name" value="YchJ-like_M"/>
</dbReference>
<dbReference type="HAMAP" id="MF_00612">
    <property type="entry name" value="UPF0225"/>
    <property type="match status" value="1"/>
</dbReference>
<dbReference type="SUPFAM" id="SSF54427">
    <property type="entry name" value="NTF2-like"/>
    <property type="match status" value="1"/>
</dbReference>
<evidence type="ECO:0000256" key="2">
    <source>
        <dbReference type="HAMAP-Rule" id="MF_00612"/>
    </source>
</evidence>
<dbReference type="KEGG" id="pspi:PS2015_2997"/>
<dbReference type="OrthoDB" id="21421at2"/>
<proteinExistence type="inferred from homology"/>
<dbReference type="PANTHER" id="PTHR33747:SF1">
    <property type="entry name" value="ADENYLATE CYCLASE-ASSOCIATED CAP C-TERMINAL DOMAIN-CONTAINING PROTEIN"/>
    <property type="match status" value="1"/>
</dbReference>
<dbReference type="STRING" id="1249552.PS2015_2997"/>
<dbReference type="EMBL" id="CP013189">
    <property type="protein sequence ID" value="ALO47622.1"/>
    <property type="molecule type" value="Genomic_DNA"/>
</dbReference>
<feature type="domain" description="YchJ-like middle NTF2-like" evidence="3">
    <location>
        <begin position="35"/>
        <end position="131"/>
    </location>
</feature>
<dbReference type="InterPro" id="IPR004027">
    <property type="entry name" value="SEC_C_motif"/>
</dbReference>
<protein>
    <recommendedName>
        <fullName evidence="2">UPF0225 protein PS2015_2997</fullName>
    </recommendedName>
</protein>
<dbReference type="Proteomes" id="UP000065641">
    <property type="component" value="Chromosome"/>
</dbReference>
<name>A0A0S2KH20_9GAMM</name>
<comment type="similarity">
    <text evidence="1 2">Belongs to the UPF0225 family.</text>
</comment>
<dbReference type="AlphaFoldDB" id="A0A0S2KH20"/>
<gene>
    <name evidence="4" type="ORF">PS2015_2997</name>
</gene>
<dbReference type="PANTHER" id="PTHR33747">
    <property type="entry name" value="UPF0225 PROTEIN SCO1677"/>
    <property type="match status" value="1"/>
</dbReference>
<reference evidence="4 5" key="1">
    <citation type="submission" date="2015-11" db="EMBL/GenBank/DDBJ databases">
        <authorList>
            <person name="Zhang Y."/>
            <person name="Guo Z."/>
        </authorList>
    </citation>
    <scope>NUCLEOTIDE SEQUENCE [LARGE SCALE GENOMIC DNA]</scope>
    <source>
        <strain evidence="4 5">KCTC 32221</strain>
    </source>
</reference>
<dbReference type="InterPro" id="IPR023006">
    <property type="entry name" value="YchJ-like"/>
</dbReference>
<sequence length="137" mass="15329">MDKDKCYPQTCPCDSGKRYAACCGPLHTGKHHARTAKQLMRSRYSAFAIGGLGDYLLQTWHPDTRPAVSAQDMGASDTDWVKLEVLDSSQSGDSAMVEFKAYWCDDDGQVQVHHERSRFIRVGGRWYYVDAVSTFGA</sequence>
<dbReference type="RefSeq" id="WP_058022997.1">
    <property type="nucleotide sequence ID" value="NZ_CP013189.1"/>
</dbReference>
<dbReference type="PATRIC" id="fig|1249552.3.peg.3028"/>
<accession>A0A0S2KH20</accession>
<dbReference type="Pfam" id="PF17775">
    <property type="entry name" value="YchJ_M-like"/>
    <property type="match status" value="1"/>
</dbReference>
<evidence type="ECO:0000259" key="3">
    <source>
        <dbReference type="Pfam" id="PF17775"/>
    </source>
</evidence>
<organism evidence="4 5">
    <name type="scientific">Pseudohongiella spirulinae</name>
    <dbReference type="NCBI Taxonomy" id="1249552"/>
    <lineage>
        <taxon>Bacteria</taxon>
        <taxon>Pseudomonadati</taxon>
        <taxon>Pseudomonadota</taxon>
        <taxon>Gammaproteobacteria</taxon>
        <taxon>Pseudomonadales</taxon>
        <taxon>Pseudohongiellaceae</taxon>
        <taxon>Pseudohongiella</taxon>
    </lineage>
</organism>
<evidence type="ECO:0000313" key="5">
    <source>
        <dbReference type="Proteomes" id="UP000065641"/>
    </source>
</evidence>
<dbReference type="InterPro" id="IPR032710">
    <property type="entry name" value="NTF2-like_dom_sf"/>
</dbReference>
<evidence type="ECO:0000256" key="1">
    <source>
        <dbReference type="ARBA" id="ARBA00010839"/>
    </source>
</evidence>
<keyword evidence="5" id="KW-1185">Reference proteome</keyword>